<accession>A0AAV6KMB4</accession>
<name>A0AAV6KMB4_9ERIC</name>
<protein>
    <submittedName>
        <fullName evidence="1">Uncharacterized protein</fullName>
    </submittedName>
</protein>
<evidence type="ECO:0000313" key="1">
    <source>
        <dbReference type="EMBL" id="KAG5553389.1"/>
    </source>
</evidence>
<comment type="caution">
    <text evidence="1">The sequence shown here is derived from an EMBL/GenBank/DDBJ whole genome shotgun (WGS) entry which is preliminary data.</text>
</comment>
<keyword evidence="2" id="KW-1185">Reference proteome</keyword>
<reference evidence="1" key="1">
    <citation type="submission" date="2020-08" db="EMBL/GenBank/DDBJ databases">
        <title>Plant Genome Project.</title>
        <authorList>
            <person name="Zhang R.-G."/>
        </authorList>
    </citation>
    <scope>NUCLEOTIDE SEQUENCE</scope>
    <source>
        <strain evidence="1">WSP0</strain>
        <tissue evidence="1">Leaf</tissue>
    </source>
</reference>
<sequence>MAQFSDLDHAFKDMSVQEVPITPTLERISTDHIAGRIVRECSYSSSSSSSLKFLIGVDKDSAASNNWD</sequence>
<dbReference type="EMBL" id="JACTNZ010000004">
    <property type="protein sequence ID" value="KAG5553389.1"/>
    <property type="molecule type" value="Genomic_DNA"/>
</dbReference>
<dbReference type="AlphaFoldDB" id="A0AAV6KMB4"/>
<organism evidence="1 2">
    <name type="scientific">Rhododendron griersonianum</name>
    <dbReference type="NCBI Taxonomy" id="479676"/>
    <lineage>
        <taxon>Eukaryota</taxon>
        <taxon>Viridiplantae</taxon>
        <taxon>Streptophyta</taxon>
        <taxon>Embryophyta</taxon>
        <taxon>Tracheophyta</taxon>
        <taxon>Spermatophyta</taxon>
        <taxon>Magnoliopsida</taxon>
        <taxon>eudicotyledons</taxon>
        <taxon>Gunneridae</taxon>
        <taxon>Pentapetalae</taxon>
        <taxon>asterids</taxon>
        <taxon>Ericales</taxon>
        <taxon>Ericaceae</taxon>
        <taxon>Ericoideae</taxon>
        <taxon>Rhodoreae</taxon>
        <taxon>Rhododendron</taxon>
    </lineage>
</organism>
<proteinExistence type="predicted"/>
<dbReference type="Proteomes" id="UP000823749">
    <property type="component" value="Chromosome 4"/>
</dbReference>
<gene>
    <name evidence="1" type="ORF">RHGRI_011315</name>
</gene>
<evidence type="ECO:0000313" key="2">
    <source>
        <dbReference type="Proteomes" id="UP000823749"/>
    </source>
</evidence>